<protein>
    <submittedName>
        <fullName evidence="5">Ureidoglycolate lyase</fullName>
    </submittedName>
</protein>
<dbReference type="SUPFAM" id="SSF51182">
    <property type="entry name" value="RmlC-like cupins"/>
    <property type="match status" value="1"/>
</dbReference>
<dbReference type="PANTHER" id="PTHR21221">
    <property type="entry name" value="UREIDOGLYCOLATE HYDROLASE"/>
    <property type="match status" value="1"/>
</dbReference>
<evidence type="ECO:0000256" key="1">
    <source>
        <dbReference type="ARBA" id="ARBA00011738"/>
    </source>
</evidence>
<dbReference type="EMBL" id="CP104694">
    <property type="protein sequence ID" value="UXI68677.1"/>
    <property type="molecule type" value="Genomic_DNA"/>
</dbReference>
<gene>
    <name evidence="5" type="ORF">N4264_03220</name>
</gene>
<dbReference type="Proteomes" id="UP001064632">
    <property type="component" value="Chromosome"/>
</dbReference>
<dbReference type="NCBIfam" id="NF009932">
    <property type="entry name" value="PRK13395.1"/>
    <property type="match status" value="1"/>
</dbReference>
<evidence type="ECO:0000256" key="3">
    <source>
        <dbReference type="ARBA" id="ARBA00023239"/>
    </source>
</evidence>
<evidence type="ECO:0000313" key="6">
    <source>
        <dbReference type="Proteomes" id="UP001064632"/>
    </source>
</evidence>
<organism evidence="5 6">
    <name type="scientific">Tahibacter amnicola</name>
    <dbReference type="NCBI Taxonomy" id="2976241"/>
    <lineage>
        <taxon>Bacteria</taxon>
        <taxon>Pseudomonadati</taxon>
        <taxon>Pseudomonadota</taxon>
        <taxon>Gammaproteobacteria</taxon>
        <taxon>Lysobacterales</taxon>
        <taxon>Rhodanobacteraceae</taxon>
        <taxon>Tahibacter</taxon>
    </lineage>
</organism>
<dbReference type="PIRSF" id="PIRSF017306">
    <property type="entry name" value="Ureidogly_hydro"/>
    <property type="match status" value="1"/>
</dbReference>
<dbReference type="InterPro" id="IPR011051">
    <property type="entry name" value="RmlC_Cupin_sf"/>
</dbReference>
<evidence type="ECO:0000256" key="2">
    <source>
        <dbReference type="ARBA" id="ARBA00022631"/>
    </source>
</evidence>
<keyword evidence="6" id="KW-1185">Reference proteome</keyword>
<dbReference type="GO" id="GO:0016829">
    <property type="term" value="F:lyase activity"/>
    <property type="evidence" value="ECO:0007669"/>
    <property type="project" value="UniProtKB-KW"/>
</dbReference>
<dbReference type="InterPro" id="IPR024060">
    <property type="entry name" value="Ureidoglycolate_lyase_dom_sf"/>
</dbReference>
<keyword evidence="3 5" id="KW-0456">Lyase</keyword>
<dbReference type="InterPro" id="IPR007247">
    <property type="entry name" value="Ureidogly_lyase"/>
</dbReference>
<proteinExistence type="predicted"/>
<dbReference type="PANTHER" id="PTHR21221:SF1">
    <property type="entry name" value="UREIDOGLYCOLATE LYASE"/>
    <property type="match status" value="1"/>
</dbReference>
<sequence>MSNPRPDDVLALEPLTAAAFAAFGDVIEPASARQVYAVNDGTAQRFHDLARVDTGTGDGHPLISIFRAEPRTLPMPLRCVERHPLGSQAFVPLSRTPFIVVVTADPHTRPRAFLSQNGQGVNYHRGTWHHPLIALEQVSDFLVIDRGGPGDNCEEVALRHRWMLPGAGELLLPPAA</sequence>
<dbReference type="InterPro" id="IPR047233">
    <property type="entry name" value="UAH_cupin"/>
</dbReference>
<name>A0ABY6BGN9_9GAMM</name>
<dbReference type="CDD" id="cd20298">
    <property type="entry name" value="cupin_UAH"/>
    <property type="match status" value="1"/>
</dbReference>
<comment type="subunit">
    <text evidence="1">Homodimer.</text>
</comment>
<accession>A0ABY6BGN9</accession>
<dbReference type="RefSeq" id="WP_261695636.1">
    <property type="nucleotide sequence ID" value="NZ_CP104694.1"/>
</dbReference>
<comment type="catalytic activity">
    <reaction evidence="4">
        <text>(S)-ureidoglycolate = urea + glyoxylate</text>
        <dbReference type="Rhea" id="RHEA:11304"/>
        <dbReference type="ChEBI" id="CHEBI:16199"/>
        <dbReference type="ChEBI" id="CHEBI:36655"/>
        <dbReference type="ChEBI" id="CHEBI:57296"/>
        <dbReference type="EC" id="4.3.2.3"/>
    </reaction>
</comment>
<dbReference type="Pfam" id="PF04115">
    <property type="entry name" value="Ureidogly_lyase"/>
    <property type="match status" value="1"/>
</dbReference>
<evidence type="ECO:0000256" key="4">
    <source>
        <dbReference type="ARBA" id="ARBA00047684"/>
    </source>
</evidence>
<reference evidence="5" key="1">
    <citation type="submission" date="2022-09" db="EMBL/GenBank/DDBJ databases">
        <title>Tahibacter sp. nov., isolated from a fresh water.</title>
        <authorList>
            <person name="Baek J.H."/>
            <person name="Lee J.K."/>
            <person name="Kim J.M."/>
            <person name="Jeon C.O."/>
        </authorList>
    </citation>
    <scope>NUCLEOTIDE SEQUENCE</scope>
    <source>
        <strain evidence="5">W38</strain>
    </source>
</reference>
<keyword evidence="2" id="KW-0659">Purine metabolism</keyword>
<evidence type="ECO:0000313" key="5">
    <source>
        <dbReference type="EMBL" id="UXI68677.1"/>
    </source>
</evidence>
<dbReference type="Gene3D" id="2.60.120.480">
    <property type="entry name" value="Ureidoglycolate hydrolase"/>
    <property type="match status" value="1"/>
</dbReference>